<keyword evidence="4" id="KW-0804">Transcription</keyword>
<comment type="caution">
    <text evidence="9">The sequence shown here is derived from an EMBL/GenBank/DDBJ whole genome shotgun (WGS) entry which is preliminary data.</text>
</comment>
<dbReference type="FunFam" id="1.10.10.60:FF:000019">
    <property type="entry name" value="Ligand-dependent corepressor isoform 1"/>
    <property type="match status" value="1"/>
</dbReference>
<evidence type="ECO:0000313" key="10">
    <source>
        <dbReference type="Proteomes" id="UP000054630"/>
    </source>
</evidence>
<comment type="subcellular location">
    <subcellularLocation>
        <location evidence="1 6">Nucleus</location>
    </subcellularLocation>
</comment>
<keyword evidence="3 6" id="KW-0238">DNA-binding</keyword>
<evidence type="ECO:0000259" key="8">
    <source>
        <dbReference type="PROSITE" id="PS50960"/>
    </source>
</evidence>
<evidence type="ECO:0000256" key="2">
    <source>
        <dbReference type="ARBA" id="ARBA00023015"/>
    </source>
</evidence>
<feature type="compositionally biased region" description="Basic and acidic residues" evidence="7">
    <location>
        <begin position="181"/>
        <end position="194"/>
    </location>
</feature>
<feature type="region of interest" description="Disordered" evidence="7">
    <location>
        <begin position="686"/>
        <end position="715"/>
    </location>
</feature>
<feature type="region of interest" description="Disordered" evidence="7">
    <location>
        <begin position="1"/>
        <end position="20"/>
    </location>
</feature>
<dbReference type="PROSITE" id="PS50960">
    <property type="entry name" value="HTH_PSQ"/>
    <property type="match status" value="2"/>
</dbReference>
<sequence length="840" mass="92225">MATGLPHFSTATTTTTTTTTTNSSHTAYIIQLDILLWTEREKRSMSEFCSPCKRQRCSAERKSRFRDLQRWNKSLLLLLVYKEKKTKFLLATCFKRTYYRVRWMNDACSVEQVCERLFDRASWQSINAITDPRRCFVTAGESERVPTDWNPNEGCYVCQSSSYNNNNNSNSPSNNNTMQQQEHKEQLQQHHSEQDLTVSPNATVVANELPTNGNNNNQRRYSSSSLLSLPTEDHQPMISFGLTEPNRDVELNTTGVEFPFFGSPNHANYLLAQWQRSFAYSFYPLLPIYSNCATGLPPYCFADNLLNGAVAGQSVDSGASLFDYSKAEPLHGSGDEPLDLTVHPRRNIASVGKERVSTVPAGRSSATSSGYSSNSMNMNGNKRSYSKADLEAAVLDIRSGKLGTRRASVIYGVPRSTLRNKIHKLEAACNVAGAGVGSGTGVGSRSERRSAANNNTKQSTSATSLCGEVSSGRGRPLAGNSSGKTSKATNCKSSLTRTVVSPNQSVQDLALQICAKQLTSALEMQNQTAAMPAAAATNGRFLNPTLMTMPSRSMLLGLIGLDAVRNATRHAVMKAVQELCTNTDSRAAGNVADRSSIVDSRPQMTAEATSDGAGSRSSSDANQLDEANAKKLRRKRGQYRKYDKNALALAVQSVRRGEMSVHKAGSFYGVPHSTLEYKVKERNLLRAKKQQQAETASSSNNNKKAAENPTTPCTIAPRQNAETVENCEFLNLQYPSKLAIVENSSIPFGQTGHFVEEPNKAAATDEAINDCSIKIDEQQQQQQIDSMEVENSAQVQQQPLELVQQSSWRKMRRKKSTPKKITSVDSSSIVDYAFVPLATN</sequence>
<evidence type="ECO:0000256" key="1">
    <source>
        <dbReference type="ARBA" id="ARBA00004123"/>
    </source>
</evidence>
<organism evidence="9 10">
    <name type="scientific">Trichinella nelsoni</name>
    <dbReference type="NCBI Taxonomy" id="6336"/>
    <lineage>
        <taxon>Eukaryota</taxon>
        <taxon>Metazoa</taxon>
        <taxon>Ecdysozoa</taxon>
        <taxon>Nematoda</taxon>
        <taxon>Enoplea</taxon>
        <taxon>Dorylaimia</taxon>
        <taxon>Trichinellida</taxon>
        <taxon>Trichinellidae</taxon>
        <taxon>Trichinella</taxon>
    </lineage>
</organism>
<dbReference type="PANTHER" id="PTHR21545:SF13">
    <property type="entry name" value="ECDYSONE-INDUCED PROTEIN 93F, ISOFORM C"/>
    <property type="match status" value="1"/>
</dbReference>
<proteinExistence type="predicted"/>
<evidence type="ECO:0000256" key="7">
    <source>
        <dbReference type="SAM" id="MobiDB-lite"/>
    </source>
</evidence>
<dbReference type="GO" id="GO:0006357">
    <property type="term" value="P:regulation of transcription by RNA polymerase II"/>
    <property type="evidence" value="ECO:0007669"/>
    <property type="project" value="TreeGrafter"/>
</dbReference>
<feature type="DNA-binding region" description="H-T-H motif" evidence="6">
    <location>
        <begin position="404"/>
        <end position="424"/>
    </location>
</feature>
<dbReference type="Gene3D" id="1.10.10.60">
    <property type="entry name" value="Homeodomain-like"/>
    <property type="match status" value="2"/>
</dbReference>
<dbReference type="EMBL" id="JYDL01000079">
    <property type="protein sequence ID" value="KRX17956.1"/>
    <property type="molecule type" value="Genomic_DNA"/>
</dbReference>
<dbReference type="InterPro" id="IPR009057">
    <property type="entry name" value="Homeodomain-like_sf"/>
</dbReference>
<dbReference type="Pfam" id="PF05225">
    <property type="entry name" value="HTH_psq"/>
    <property type="match status" value="2"/>
</dbReference>
<feature type="compositionally biased region" description="Polar residues" evidence="7">
    <location>
        <begin position="479"/>
        <end position="491"/>
    </location>
</feature>
<evidence type="ECO:0000256" key="6">
    <source>
        <dbReference type="PROSITE-ProRule" id="PRU00320"/>
    </source>
</evidence>
<evidence type="ECO:0000256" key="5">
    <source>
        <dbReference type="ARBA" id="ARBA00023242"/>
    </source>
</evidence>
<name>A0A0V0RU12_9BILA</name>
<feature type="region of interest" description="Disordered" evidence="7">
    <location>
        <begin position="591"/>
        <end position="637"/>
    </location>
</feature>
<feature type="domain" description="HTH psq-type" evidence="8">
    <location>
        <begin position="376"/>
        <end position="428"/>
    </location>
</feature>
<feature type="compositionally biased region" description="Low complexity" evidence="7">
    <location>
        <begin position="610"/>
        <end position="621"/>
    </location>
</feature>
<protein>
    <submittedName>
        <fullName evidence="9">Mushroom body large-type Kenyon cell-specific protein 1</fullName>
    </submittedName>
</protein>
<dbReference type="GO" id="GO:0005634">
    <property type="term" value="C:nucleus"/>
    <property type="evidence" value="ECO:0007669"/>
    <property type="project" value="UniProtKB-SubCell"/>
</dbReference>
<dbReference type="AlphaFoldDB" id="A0A0V0RU12"/>
<feature type="DNA-binding region" description="H-T-H motif" evidence="6">
    <location>
        <begin position="661"/>
        <end position="681"/>
    </location>
</feature>
<evidence type="ECO:0000256" key="4">
    <source>
        <dbReference type="ARBA" id="ARBA00023163"/>
    </source>
</evidence>
<dbReference type="PANTHER" id="PTHR21545">
    <property type="entry name" value="TRANSCRIPTION FACTOR MLR1/2"/>
    <property type="match status" value="1"/>
</dbReference>
<accession>A0A0V0RU12</accession>
<dbReference type="OrthoDB" id="10028342at2759"/>
<feature type="compositionally biased region" description="Polar residues" evidence="7">
    <location>
        <begin position="451"/>
        <end position="464"/>
    </location>
</feature>
<feature type="compositionally biased region" description="Low complexity" evidence="7">
    <location>
        <begin position="166"/>
        <end position="180"/>
    </location>
</feature>
<keyword evidence="2" id="KW-0805">Transcription regulation</keyword>
<dbReference type="SUPFAM" id="SSF46689">
    <property type="entry name" value="Homeodomain-like"/>
    <property type="match status" value="2"/>
</dbReference>
<keyword evidence="5 6" id="KW-0539">Nucleus</keyword>
<keyword evidence="10" id="KW-1185">Reference proteome</keyword>
<feature type="domain" description="HTH psq-type" evidence="8">
    <location>
        <begin position="633"/>
        <end position="685"/>
    </location>
</feature>
<evidence type="ECO:0000256" key="3">
    <source>
        <dbReference type="ARBA" id="ARBA00023125"/>
    </source>
</evidence>
<feature type="region of interest" description="Disordered" evidence="7">
    <location>
        <begin position="436"/>
        <end position="491"/>
    </location>
</feature>
<dbReference type="STRING" id="6336.A0A0V0RU12"/>
<feature type="compositionally biased region" description="Low complexity" evidence="7">
    <location>
        <begin position="10"/>
        <end position="20"/>
    </location>
</feature>
<feature type="region of interest" description="Disordered" evidence="7">
    <location>
        <begin position="166"/>
        <end position="197"/>
    </location>
</feature>
<gene>
    <name evidence="9" type="primary">Mblk-1</name>
    <name evidence="9" type="ORF">T07_6609</name>
</gene>
<feature type="compositionally biased region" description="Low complexity" evidence="7">
    <location>
        <begin position="361"/>
        <end position="379"/>
    </location>
</feature>
<dbReference type="GO" id="GO:0003677">
    <property type="term" value="F:DNA binding"/>
    <property type="evidence" value="ECO:0007669"/>
    <property type="project" value="UniProtKB-UniRule"/>
</dbReference>
<evidence type="ECO:0000313" key="9">
    <source>
        <dbReference type="EMBL" id="KRX17956.1"/>
    </source>
</evidence>
<feature type="region of interest" description="Disordered" evidence="7">
    <location>
        <begin position="352"/>
        <end position="379"/>
    </location>
</feature>
<dbReference type="InterPro" id="IPR007889">
    <property type="entry name" value="HTH_Psq"/>
</dbReference>
<dbReference type="Proteomes" id="UP000054630">
    <property type="component" value="Unassembled WGS sequence"/>
</dbReference>
<reference evidence="9 10" key="1">
    <citation type="submission" date="2015-01" db="EMBL/GenBank/DDBJ databases">
        <title>Evolution of Trichinella species and genotypes.</title>
        <authorList>
            <person name="Korhonen P.K."/>
            <person name="Edoardo P."/>
            <person name="Giuseppe L.R."/>
            <person name="Gasser R.B."/>
        </authorList>
    </citation>
    <scope>NUCLEOTIDE SEQUENCE [LARGE SCALE GENOMIC DNA]</scope>
    <source>
        <strain evidence="9">ISS37</strain>
    </source>
</reference>